<reference evidence="1 2" key="1">
    <citation type="submission" date="2018-11" db="EMBL/GenBank/DDBJ databases">
        <title>Sequencing the genomes of 1000 actinobacteria strains.</title>
        <authorList>
            <person name="Klenk H.-P."/>
        </authorList>
    </citation>
    <scope>NUCLEOTIDE SEQUENCE [LARGE SCALE GENOMIC DNA]</scope>
    <source>
        <strain evidence="1 2">DSM 43634</strain>
    </source>
</reference>
<dbReference type="AlphaFoldDB" id="A0A3N1GF84"/>
<dbReference type="EMBL" id="RJKL01000001">
    <property type="protein sequence ID" value="ROP28982.1"/>
    <property type="molecule type" value="Genomic_DNA"/>
</dbReference>
<protein>
    <submittedName>
        <fullName evidence="1">Uncharacterized protein</fullName>
    </submittedName>
</protein>
<sequence length="108" mass="11053">MVMIWSSFAPWSWRSAVTASASSRREVVCSVARHSTSAHLSASRRQCAGERHQRDLGAVVDPGAGGAGGVLGPAGVRLDHADQGVGQARGDPFGADPAGGRFAQVVGT</sequence>
<name>A0A3N1GF84_9ACTN</name>
<proteinExistence type="predicted"/>
<evidence type="ECO:0000313" key="2">
    <source>
        <dbReference type="Proteomes" id="UP000271683"/>
    </source>
</evidence>
<accession>A0A3N1GF84</accession>
<comment type="caution">
    <text evidence="1">The sequence shown here is derived from an EMBL/GenBank/DDBJ whole genome shotgun (WGS) entry which is preliminary data.</text>
</comment>
<organism evidence="1 2">
    <name type="scientific">Couchioplanes caeruleus</name>
    <dbReference type="NCBI Taxonomy" id="56438"/>
    <lineage>
        <taxon>Bacteria</taxon>
        <taxon>Bacillati</taxon>
        <taxon>Actinomycetota</taxon>
        <taxon>Actinomycetes</taxon>
        <taxon>Micromonosporales</taxon>
        <taxon>Micromonosporaceae</taxon>
        <taxon>Couchioplanes</taxon>
    </lineage>
</organism>
<evidence type="ECO:0000313" key="1">
    <source>
        <dbReference type="EMBL" id="ROP28982.1"/>
    </source>
</evidence>
<dbReference type="Proteomes" id="UP000271683">
    <property type="component" value="Unassembled WGS sequence"/>
</dbReference>
<gene>
    <name evidence="1" type="ORF">EDD30_1763</name>
</gene>